<evidence type="ECO:0000313" key="4">
    <source>
        <dbReference type="Proteomes" id="UP001550044"/>
    </source>
</evidence>
<keyword evidence="1" id="KW-0238">DNA-binding</keyword>
<gene>
    <name evidence="3" type="ORF">ABZV61_22535</name>
</gene>
<accession>A0ABV2UDH7</accession>
<dbReference type="CDD" id="cd00093">
    <property type="entry name" value="HTH_XRE"/>
    <property type="match status" value="1"/>
</dbReference>
<dbReference type="RefSeq" id="WP_356497635.1">
    <property type="nucleotide sequence ID" value="NZ_JBEXIP010000018.1"/>
</dbReference>
<dbReference type="Gene3D" id="1.10.260.40">
    <property type="entry name" value="lambda repressor-like DNA-binding domains"/>
    <property type="match status" value="1"/>
</dbReference>
<protein>
    <submittedName>
        <fullName evidence="3">Helix-turn-helix transcriptional regulator</fullName>
    </submittedName>
</protein>
<proteinExistence type="predicted"/>
<sequence length="198" mass="22104">MEMGEIIRQRRAELGMSQADLATAAGVDKRQIRRYEAGEQQPVLSLAVAIAQALKITVNELAGMPSHRVNLSGDWWMSWQTSKDGVEVITAQEVRFHQQDELIHLDTITRGITVEDGGFMWNGELRLWDNEILMGWYVANEGPVRSKGTLYFVLHPHGIHMSGRWVGLSYDGKVMSGWGAAARSEEAARDLIAALKTD</sequence>
<dbReference type="PANTHER" id="PTHR46558:SF11">
    <property type="entry name" value="HTH-TYPE TRANSCRIPTIONAL REGULATOR XRE"/>
    <property type="match status" value="1"/>
</dbReference>
<dbReference type="InterPro" id="IPR010982">
    <property type="entry name" value="Lambda_DNA-bd_dom_sf"/>
</dbReference>
<name>A0ABV2UDH7_9ACTN</name>
<dbReference type="PROSITE" id="PS50943">
    <property type="entry name" value="HTH_CROC1"/>
    <property type="match status" value="1"/>
</dbReference>
<dbReference type="SMART" id="SM00530">
    <property type="entry name" value="HTH_XRE"/>
    <property type="match status" value="1"/>
</dbReference>
<dbReference type="Proteomes" id="UP001550044">
    <property type="component" value="Unassembled WGS sequence"/>
</dbReference>
<dbReference type="SUPFAM" id="SSF47413">
    <property type="entry name" value="lambda repressor-like DNA-binding domains"/>
    <property type="match status" value="1"/>
</dbReference>
<evidence type="ECO:0000259" key="2">
    <source>
        <dbReference type="PROSITE" id="PS50943"/>
    </source>
</evidence>
<organism evidence="3 4">
    <name type="scientific">Streptomyces sp. 900116325</name>
    <dbReference type="NCBI Taxonomy" id="3154295"/>
    <lineage>
        <taxon>Bacteria</taxon>
        <taxon>Bacillati</taxon>
        <taxon>Actinomycetota</taxon>
        <taxon>Actinomycetes</taxon>
        <taxon>Kitasatosporales</taxon>
        <taxon>Streptomycetaceae</taxon>
        <taxon>Streptomyces</taxon>
    </lineage>
</organism>
<dbReference type="PANTHER" id="PTHR46558">
    <property type="entry name" value="TRACRIPTIONAL REGULATORY PROTEIN-RELATED-RELATED"/>
    <property type="match status" value="1"/>
</dbReference>
<feature type="domain" description="HTH cro/C1-type" evidence="2">
    <location>
        <begin position="7"/>
        <end position="61"/>
    </location>
</feature>
<evidence type="ECO:0000313" key="3">
    <source>
        <dbReference type="EMBL" id="MET8435514.1"/>
    </source>
</evidence>
<keyword evidence="4" id="KW-1185">Reference proteome</keyword>
<dbReference type="InterPro" id="IPR001387">
    <property type="entry name" value="Cro/C1-type_HTH"/>
</dbReference>
<dbReference type="Pfam" id="PF01381">
    <property type="entry name" value="HTH_3"/>
    <property type="match status" value="1"/>
</dbReference>
<dbReference type="EMBL" id="JBEXIP010000018">
    <property type="protein sequence ID" value="MET8435514.1"/>
    <property type="molecule type" value="Genomic_DNA"/>
</dbReference>
<reference evidence="3 4" key="1">
    <citation type="submission" date="2024-06" db="EMBL/GenBank/DDBJ databases">
        <title>The Natural Products Discovery Center: Release of the First 8490 Sequenced Strains for Exploring Actinobacteria Biosynthetic Diversity.</title>
        <authorList>
            <person name="Kalkreuter E."/>
            <person name="Kautsar S.A."/>
            <person name="Yang D."/>
            <person name="Bader C.D."/>
            <person name="Teijaro C.N."/>
            <person name="Fluegel L."/>
            <person name="Davis C.M."/>
            <person name="Simpson J.R."/>
            <person name="Lauterbach L."/>
            <person name="Steele A.D."/>
            <person name="Gui C."/>
            <person name="Meng S."/>
            <person name="Li G."/>
            <person name="Viehrig K."/>
            <person name="Ye F."/>
            <person name="Su P."/>
            <person name="Kiefer A.F."/>
            <person name="Nichols A."/>
            <person name="Cepeda A.J."/>
            <person name="Yan W."/>
            <person name="Fan B."/>
            <person name="Jiang Y."/>
            <person name="Adhikari A."/>
            <person name="Zheng C.-J."/>
            <person name="Schuster L."/>
            <person name="Cowan T.M."/>
            <person name="Smanski M.J."/>
            <person name="Chevrette M.G."/>
            <person name="De Carvalho L.P.S."/>
            <person name="Shen B."/>
        </authorList>
    </citation>
    <scope>NUCLEOTIDE SEQUENCE [LARGE SCALE GENOMIC DNA]</scope>
    <source>
        <strain evidence="3 4">NPDC005137</strain>
    </source>
</reference>
<evidence type="ECO:0000256" key="1">
    <source>
        <dbReference type="ARBA" id="ARBA00023125"/>
    </source>
</evidence>
<comment type="caution">
    <text evidence="3">The sequence shown here is derived from an EMBL/GenBank/DDBJ whole genome shotgun (WGS) entry which is preliminary data.</text>
</comment>